<organism evidence="2 3">
    <name type="scientific">Pseudoduganella albidiflava</name>
    <dbReference type="NCBI Taxonomy" id="321983"/>
    <lineage>
        <taxon>Bacteria</taxon>
        <taxon>Pseudomonadati</taxon>
        <taxon>Pseudomonadota</taxon>
        <taxon>Betaproteobacteria</taxon>
        <taxon>Burkholderiales</taxon>
        <taxon>Oxalobacteraceae</taxon>
        <taxon>Telluria group</taxon>
        <taxon>Pseudoduganella</taxon>
    </lineage>
</organism>
<accession>A0ABX5RPT7</accession>
<name>A0ABX5RPT7_9BURK</name>
<evidence type="ECO:0000256" key="1">
    <source>
        <dbReference type="SAM" id="SignalP"/>
    </source>
</evidence>
<gene>
    <name evidence="2" type="ORF">EYF70_03535</name>
</gene>
<sequence>MKIETRLPIATISLLLLSLSLSLSACTPAVKVREETMMEAHVKTITPERRAAIMARIEKEARGISTGSGAPNKAFVFFDPHCSYCSDLWRATHSVENQVDFVWVPVSVFGEESAAMGAVILESANPAAIMSANEESMRLSENPLAITSVPTEAALSTVESNTALMHALDPAAPIQSVPLMYYRSAKGQIEVIPGALDAGALKSALKLE</sequence>
<evidence type="ECO:0000313" key="2">
    <source>
        <dbReference type="EMBL" id="QBI00021.1"/>
    </source>
</evidence>
<dbReference type="Proteomes" id="UP000292307">
    <property type="component" value="Chromosome"/>
</dbReference>
<feature type="chain" id="PRO_5046601456" description="Thioredoxin fold domain-containing protein" evidence="1">
    <location>
        <begin position="26"/>
        <end position="208"/>
    </location>
</feature>
<protein>
    <recommendedName>
        <fullName evidence="4">Thioredoxin fold domain-containing protein</fullName>
    </recommendedName>
</protein>
<keyword evidence="3" id="KW-1185">Reference proteome</keyword>
<evidence type="ECO:0008006" key="4">
    <source>
        <dbReference type="Google" id="ProtNLM"/>
    </source>
</evidence>
<feature type="signal peptide" evidence="1">
    <location>
        <begin position="1"/>
        <end position="25"/>
    </location>
</feature>
<proteinExistence type="predicted"/>
<dbReference type="Gene3D" id="3.40.30.10">
    <property type="entry name" value="Glutaredoxin"/>
    <property type="match status" value="1"/>
</dbReference>
<dbReference type="RefSeq" id="WP_131144168.1">
    <property type="nucleotide sequence ID" value="NZ_BMWV01000010.1"/>
</dbReference>
<evidence type="ECO:0000313" key="3">
    <source>
        <dbReference type="Proteomes" id="UP000292307"/>
    </source>
</evidence>
<dbReference type="EMBL" id="CP036401">
    <property type="protein sequence ID" value="QBI00021.1"/>
    <property type="molecule type" value="Genomic_DNA"/>
</dbReference>
<keyword evidence="1" id="KW-0732">Signal</keyword>
<dbReference type="InterPro" id="IPR036249">
    <property type="entry name" value="Thioredoxin-like_sf"/>
</dbReference>
<reference evidence="2 3" key="1">
    <citation type="submission" date="2019-02" db="EMBL/GenBank/DDBJ databases">
        <title>Draft Genome Sequences of Six Type Strains of the Genus Massilia.</title>
        <authorList>
            <person name="Miess H."/>
            <person name="Frediansyhah A."/>
            <person name="Gross H."/>
        </authorList>
    </citation>
    <scope>NUCLEOTIDE SEQUENCE [LARGE SCALE GENOMIC DNA]</scope>
    <source>
        <strain evidence="2 3">DSM 17472</strain>
    </source>
</reference>
<dbReference type="PROSITE" id="PS51257">
    <property type="entry name" value="PROKAR_LIPOPROTEIN"/>
    <property type="match status" value="1"/>
</dbReference>
<dbReference type="SUPFAM" id="SSF52833">
    <property type="entry name" value="Thioredoxin-like"/>
    <property type="match status" value="1"/>
</dbReference>